<sequence length="162" mass="18407">MSNDEAEQIIGLHGTLPRLVVFDLDYTLWPFYCDLFHEDHAPDPYPHALGILHALKARGIDMAIASRSRTPEIARLFLEKLGVRSMFVAEEIFTSFSYKTKHFQKIHKKTGIPFESMLFFDDDISNIKSVSKMGVTSILVRRGVTLDSLRQGLSDFEQKSTG</sequence>
<dbReference type="InterPro" id="IPR023214">
    <property type="entry name" value="HAD_sf"/>
</dbReference>
<organism evidence="1 2">
    <name type="scientific">Olea europaea subsp. europaea</name>
    <dbReference type="NCBI Taxonomy" id="158383"/>
    <lineage>
        <taxon>Eukaryota</taxon>
        <taxon>Viridiplantae</taxon>
        <taxon>Streptophyta</taxon>
        <taxon>Embryophyta</taxon>
        <taxon>Tracheophyta</taxon>
        <taxon>Spermatophyta</taxon>
        <taxon>Magnoliopsida</taxon>
        <taxon>eudicotyledons</taxon>
        <taxon>Gunneridae</taxon>
        <taxon>Pentapetalae</taxon>
        <taxon>asterids</taxon>
        <taxon>lamiids</taxon>
        <taxon>Lamiales</taxon>
        <taxon>Oleaceae</taxon>
        <taxon>Oleeae</taxon>
        <taxon>Olea</taxon>
    </lineage>
</organism>
<dbReference type="SFLD" id="SFLDS00003">
    <property type="entry name" value="Haloacid_Dehalogenase"/>
    <property type="match status" value="1"/>
</dbReference>
<reference evidence="1 2" key="1">
    <citation type="submission" date="2019-12" db="EMBL/GenBank/DDBJ databases">
        <authorList>
            <person name="Alioto T."/>
            <person name="Alioto T."/>
            <person name="Gomez Garrido J."/>
        </authorList>
    </citation>
    <scope>NUCLEOTIDE SEQUENCE [LARGE SCALE GENOMIC DNA]</scope>
</reference>
<accession>A0A8S0V358</accession>
<dbReference type="Pfam" id="PF12689">
    <property type="entry name" value="Acid_PPase"/>
    <property type="match status" value="2"/>
</dbReference>
<dbReference type="FunFam" id="3.40.50.1000:FF:000120">
    <property type="entry name" value="Magnesium-dependent phosphatase 1"/>
    <property type="match status" value="1"/>
</dbReference>
<dbReference type="SFLD" id="SFLDG01129">
    <property type="entry name" value="C1.5:_HAD__Beta-PGM__Phosphata"/>
    <property type="match status" value="1"/>
</dbReference>
<dbReference type="Gramene" id="OE9A085775T3">
    <property type="protein sequence ID" value="OE9A085775C3"/>
    <property type="gene ID" value="OE9A085775"/>
</dbReference>
<evidence type="ECO:0000313" key="1">
    <source>
        <dbReference type="EMBL" id="CAA3025488.1"/>
    </source>
</evidence>
<dbReference type="NCBIfam" id="TIGR01681">
    <property type="entry name" value="HAD-SF-IIIC"/>
    <property type="match status" value="1"/>
</dbReference>
<evidence type="ECO:0000313" key="2">
    <source>
        <dbReference type="Proteomes" id="UP000594638"/>
    </source>
</evidence>
<dbReference type="GO" id="GO:0003993">
    <property type="term" value="F:acid phosphatase activity"/>
    <property type="evidence" value="ECO:0007669"/>
    <property type="project" value="TreeGrafter"/>
</dbReference>
<dbReference type="OrthoDB" id="2865258at2759"/>
<dbReference type="PANTHER" id="PTHR17901">
    <property type="entry name" value="MAGNESIUM-DEPENDENT PHOSPHATASE 1 MDP1"/>
    <property type="match status" value="1"/>
</dbReference>
<dbReference type="InterPro" id="IPR036412">
    <property type="entry name" value="HAD-like_sf"/>
</dbReference>
<protein>
    <submittedName>
        <fullName evidence="1">Magnesium-dependent phosphatase 1</fullName>
    </submittedName>
</protein>
<keyword evidence="2" id="KW-1185">Reference proteome</keyword>
<dbReference type="SFLD" id="SFLDG01131">
    <property type="entry name" value="C1.5.2:_MDP_Like"/>
    <property type="match status" value="1"/>
</dbReference>
<comment type="caution">
    <text evidence="1">The sequence shown here is derived from an EMBL/GenBank/DDBJ whole genome shotgun (WGS) entry which is preliminary data.</text>
</comment>
<dbReference type="SUPFAM" id="SSF56784">
    <property type="entry name" value="HAD-like"/>
    <property type="match status" value="1"/>
</dbReference>
<dbReference type="Gene3D" id="3.40.50.1000">
    <property type="entry name" value="HAD superfamily/HAD-like"/>
    <property type="match status" value="1"/>
</dbReference>
<dbReference type="CDD" id="cd07501">
    <property type="entry name" value="HAD_MDP-1_like"/>
    <property type="match status" value="1"/>
</dbReference>
<proteinExistence type="predicted"/>
<gene>
    <name evidence="1" type="ORF">OLEA9_A085775</name>
</gene>
<dbReference type="Proteomes" id="UP000594638">
    <property type="component" value="Unassembled WGS sequence"/>
</dbReference>
<dbReference type="InterPro" id="IPR010033">
    <property type="entry name" value="HAD_SF_ppase_IIIC"/>
</dbReference>
<dbReference type="PANTHER" id="PTHR17901:SF14">
    <property type="entry name" value="MAGNESIUM-DEPENDENT PHOSPHATASE 1"/>
    <property type="match status" value="1"/>
</dbReference>
<dbReference type="InterPro" id="IPR035679">
    <property type="entry name" value="MDP-1_euk"/>
</dbReference>
<name>A0A8S0V358_OLEEU</name>
<dbReference type="EMBL" id="CACTIH010009135">
    <property type="protein sequence ID" value="CAA3025488.1"/>
    <property type="molecule type" value="Genomic_DNA"/>
</dbReference>
<dbReference type="InterPro" id="IPR010036">
    <property type="entry name" value="MDP_1_eu_arc"/>
</dbReference>
<dbReference type="AlphaFoldDB" id="A0A8S0V358"/>